<reference evidence="2" key="2">
    <citation type="journal article" date="2021" name="PeerJ">
        <title>Extensive microbial diversity within the chicken gut microbiome revealed by metagenomics and culture.</title>
        <authorList>
            <person name="Gilroy R."/>
            <person name="Ravi A."/>
            <person name="Getino M."/>
            <person name="Pursley I."/>
            <person name="Horton D.L."/>
            <person name="Alikhan N.F."/>
            <person name="Baker D."/>
            <person name="Gharbi K."/>
            <person name="Hall N."/>
            <person name="Watson M."/>
            <person name="Adriaenssens E.M."/>
            <person name="Foster-Nyarko E."/>
            <person name="Jarju S."/>
            <person name="Secka A."/>
            <person name="Antonio M."/>
            <person name="Oren A."/>
            <person name="Chaudhuri R.R."/>
            <person name="La Ragione R."/>
            <person name="Hildebrand F."/>
            <person name="Pallen M.J."/>
        </authorList>
    </citation>
    <scope>NUCLEOTIDE SEQUENCE</scope>
    <source>
        <strain evidence="2">10532</strain>
    </source>
</reference>
<dbReference type="GO" id="GO:0002949">
    <property type="term" value="P:tRNA threonylcarbamoyladenosine modification"/>
    <property type="evidence" value="ECO:0007669"/>
    <property type="project" value="InterPro"/>
</dbReference>
<evidence type="ECO:0000313" key="2">
    <source>
        <dbReference type="EMBL" id="MBO8456808.1"/>
    </source>
</evidence>
<gene>
    <name evidence="2" type="primary">tsaB</name>
    <name evidence="2" type="ORF">IAA81_01100</name>
</gene>
<dbReference type="NCBIfam" id="TIGR03725">
    <property type="entry name" value="T6A_YeaZ"/>
    <property type="match status" value="1"/>
</dbReference>
<evidence type="ECO:0000259" key="1">
    <source>
        <dbReference type="Pfam" id="PF00814"/>
    </source>
</evidence>
<accession>A0A9D9HMX3</accession>
<dbReference type="AlphaFoldDB" id="A0A9D9HMX3"/>
<protein>
    <submittedName>
        <fullName evidence="2">tRNA (Adenosine(37)-N6)-threonylcarbamoyltransferase complex dimerization subunit type 1 TsaB</fullName>
    </submittedName>
</protein>
<comment type="caution">
    <text evidence="2">The sequence shown here is derived from an EMBL/GenBank/DDBJ whole genome shotgun (WGS) entry which is preliminary data.</text>
</comment>
<organism evidence="2 3">
    <name type="scientific">Candidatus Gallitreponema excrementavium</name>
    <dbReference type="NCBI Taxonomy" id="2840840"/>
    <lineage>
        <taxon>Bacteria</taxon>
        <taxon>Pseudomonadati</taxon>
        <taxon>Spirochaetota</taxon>
        <taxon>Spirochaetia</taxon>
        <taxon>Spirochaetales</taxon>
        <taxon>Candidatus Gallitreponema</taxon>
    </lineage>
</organism>
<dbReference type="Gene3D" id="3.30.420.40">
    <property type="match status" value="2"/>
</dbReference>
<dbReference type="EMBL" id="JADIMM010000018">
    <property type="protein sequence ID" value="MBO8456808.1"/>
    <property type="molecule type" value="Genomic_DNA"/>
</dbReference>
<dbReference type="InterPro" id="IPR000905">
    <property type="entry name" value="Gcp-like_dom"/>
</dbReference>
<dbReference type="InterPro" id="IPR022496">
    <property type="entry name" value="T6A_TsaB"/>
</dbReference>
<dbReference type="Proteomes" id="UP000823638">
    <property type="component" value="Unassembled WGS sequence"/>
</dbReference>
<name>A0A9D9HMX3_9SPIR</name>
<dbReference type="InterPro" id="IPR043129">
    <property type="entry name" value="ATPase_NBD"/>
</dbReference>
<sequence length="249" mass="27159">MNLNNVKTGIALDCSTDFLSVSVYNNGRIGTFSVETPMHHSEMLIDQIDITLEKMNIGKNDLDFCVCPRGPGSFTGLRLAFSALKAVSLVNSCPLYSFDTLDPWLLCVDFFQGCTIAAIDAKQEKFYVKIRRGKDLLFETRDLTPGQIGDLLDPEEQVLITGPDALKLKEILENMNPGGTFFATEFSAGTSAEALLKMGLCAAEKGDKPMGETDGPVYIRRSEAEDALVSKGITPATEKIDKNPEAYLG</sequence>
<feature type="domain" description="Gcp-like" evidence="1">
    <location>
        <begin position="38"/>
        <end position="144"/>
    </location>
</feature>
<proteinExistence type="predicted"/>
<reference evidence="2" key="1">
    <citation type="submission" date="2020-10" db="EMBL/GenBank/DDBJ databases">
        <authorList>
            <person name="Gilroy R."/>
        </authorList>
    </citation>
    <scope>NUCLEOTIDE SEQUENCE</scope>
    <source>
        <strain evidence="2">10532</strain>
    </source>
</reference>
<evidence type="ECO:0000313" key="3">
    <source>
        <dbReference type="Proteomes" id="UP000823638"/>
    </source>
</evidence>
<dbReference type="Pfam" id="PF00814">
    <property type="entry name" value="TsaD"/>
    <property type="match status" value="1"/>
</dbReference>
<dbReference type="SUPFAM" id="SSF53067">
    <property type="entry name" value="Actin-like ATPase domain"/>
    <property type="match status" value="1"/>
</dbReference>